<dbReference type="EMBL" id="JAVDXW010000001">
    <property type="protein sequence ID" value="MDR7302460.1"/>
    <property type="molecule type" value="Genomic_DNA"/>
</dbReference>
<feature type="compositionally biased region" description="Basic and acidic residues" evidence="1">
    <location>
        <begin position="18"/>
        <end position="43"/>
    </location>
</feature>
<accession>A0AAE3ZEK9</accession>
<feature type="compositionally biased region" description="Low complexity" evidence="1">
    <location>
        <begin position="1"/>
        <end position="12"/>
    </location>
</feature>
<dbReference type="Proteomes" id="UP001180845">
    <property type="component" value="Unassembled WGS sequence"/>
</dbReference>
<proteinExistence type="predicted"/>
<keyword evidence="3" id="KW-1185">Reference proteome</keyword>
<organism evidence="2 3">
    <name type="scientific">Haloactinomyces albus</name>
    <dbReference type="NCBI Taxonomy" id="1352928"/>
    <lineage>
        <taxon>Bacteria</taxon>
        <taxon>Bacillati</taxon>
        <taxon>Actinomycetota</taxon>
        <taxon>Actinomycetes</taxon>
        <taxon>Actinopolysporales</taxon>
        <taxon>Actinopolysporaceae</taxon>
        <taxon>Haloactinomyces</taxon>
    </lineage>
</organism>
<feature type="compositionally biased region" description="Low complexity" evidence="1">
    <location>
        <begin position="80"/>
        <end position="90"/>
    </location>
</feature>
<sequence length="200" mass="21443">MGGSAEESGSSSQLGISDKNEPSSLDHENPEQHLDSSSDEDKFGNQQLSKIADEDLEKFQGELVDVLDGSYEEPSEIPVDSLGSSGGSDDVPGAALAAGDEPYSAPECFADPNFRASRADAINMMHNYREGEWEKGAKDFESIGDSSPELAAVDLEVAMGARAYTSWHSYADIDRALRDKPKVLTTSRPSKIVDVLVGNL</sequence>
<name>A0AAE3ZEK9_9ACTN</name>
<dbReference type="RefSeq" id="WP_310274004.1">
    <property type="nucleotide sequence ID" value="NZ_JAVDXW010000001.1"/>
</dbReference>
<protein>
    <submittedName>
        <fullName evidence="2">Uncharacterized protein</fullName>
    </submittedName>
</protein>
<feature type="region of interest" description="Disordered" evidence="1">
    <location>
        <begin position="1"/>
        <end position="103"/>
    </location>
</feature>
<evidence type="ECO:0000313" key="3">
    <source>
        <dbReference type="Proteomes" id="UP001180845"/>
    </source>
</evidence>
<gene>
    <name evidence="2" type="ORF">JOF55_002641</name>
</gene>
<feature type="compositionally biased region" description="Basic and acidic residues" evidence="1">
    <location>
        <begin position="51"/>
        <end position="60"/>
    </location>
</feature>
<evidence type="ECO:0000256" key="1">
    <source>
        <dbReference type="SAM" id="MobiDB-lite"/>
    </source>
</evidence>
<comment type="caution">
    <text evidence="2">The sequence shown here is derived from an EMBL/GenBank/DDBJ whole genome shotgun (WGS) entry which is preliminary data.</text>
</comment>
<evidence type="ECO:0000313" key="2">
    <source>
        <dbReference type="EMBL" id="MDR7302460.1"/>
    </source>
</evidence>
<reference evidence="2" key="1">
    <citation type="submission" date="2023-07" db="EMBL/GenBank/DDBJ databases">
        <title>Sequencing the genomes of 1000 actinobacteria strains.</title>
        <authorList>
            <person name="Klenk H.-P."/>
        </authorList>
    </citation>
    <scope>NUCLEOTIDE SEQUENCE</scope>
    <source>
        <strain evidence="2">DSM 45977</strain>
    </source>
</reference>
<dbReference type="AlphaFoldDB" id="A0AAE3ZEK9"/>